<dbReference type="AlphaFoldDB" id="A0A812MG62"/>
<dbReference type="Proteomes" id="UP000649617">
    <property type="component" value="Unassembled WGS sequence"/>
</dbReference>
<comment type="caution">
    <text evidence="2">The sequence shown here is derived from an EMBL/GenBank/DDBJ whole genome shotgun (WGS) entry which is preliminary data.</text>
</comment>
<keyword evidence="3" id="KW-1185">Reference proteome</keyword>
<dbReference type="EMBL" id="CAJNIZ010007909">
    <property type="protein sequence ID" value="CAE7262350.1"/>
    <property type="molecule type" value="Genomic_DNA"/>
</dbReference>
<evidence type="ECO:0000256" key="1">
    <source>
        <dbReference type="SAM" id="Phobius"/>
    </source>
</evidence>
<dbReference type="OrthoDB" id="469127at2759"/>
<proteinExistence type="predicted"/>
<keyword evidence="1" id="KW-0472">Membrane</keyword>
<protein>
    <submittedName>
        <fullName evidence="2">Uncharacterized protein</fullName>
    </submittedName>
</protein>
<organism evidence="2 3">
    <name type="scientific">Symbiodinium pilosum</name>
    <name type="common">Dinoflagellate</name>
    <dbReference type="NCBI Taxonomy" id="2952"/>
    <lineage>
        <taxon>Eukaryota</taxon>
        <taxon>Sar</taxon>
        <taxon>Alveolata</taxon>
        <taxon>Dinophyceae</taxon>
        <taxon>Suessiales</taxon>
        <taxon>Symbiodiniaceae</taxon>
        <taxon>Symbiodinium</taxon>
    </lineage>
</organism>
<gene>
    <name evidence="2" type="ORF">SPIL2461_LOCUS5536</name>
</gene>
<evidence type="ECO:0000313" key="3">
    <source>
        <dbReference type="Proteomes" id="UP000649617"/>
    </source>
</evidence>
<keyword evidence="1" id="KW-0812">Transmembrane</keyword>
<sequence length="368" mass="41153">MPVSCGRRLSAPPTQLKALPQLRAVIQWAMHAQRNKTVDIRDIRDFSLALAGFVVSASSFVVPYASSDFRMKRLAVKKFMARYEPAMSPNEVVGRKVVDDIIKHQAAELEAEVRRDHREWPLQIREDSGRARGLARCVKNWEPTLYQELGVKDSSMFHEVLRRVRAKLQKKKLAKNLTQYPILLLDIPRDLEGGKEGMKLVSNMAKDMSSDSRYNAVVVASPAASAQAFDAGGRRFDIWVGDMTQEEATEMLEKHGRESYAAEIIDNCGLRAGDLVDACNDLKKGDSLSDIQTGLQKLAEAHVVSVKRLTLDGEQVGEQILNALLQSGGAGVGQVINDTMYQPRKIAKLIRDENAHAFFYTFARTHFQ</sequence>
<evidence type="ECO:0000313" key="2">
    <source>
        <dbReference type="EMBL" id="CAE7262350.1"/>
    </source>
</evidence>
<accession>A0A812MG62</accession>
<feature type="transmembrane region" description="Helical" evidence="1">
    <location>
        <begin position="46"/>
        <end position="65"/>
    </location>
</feature>
<name>A0A812MG62_SYMPI</name>
<keyword evidence="1" id="KW-1133">Transmembrane helix</keyword>
<reference evidence="2" key="1">
    <citation type="submission" date="2021-02" db="EMBL/GenBank/DDBJ databases">
        <authorList>
            <person name="Dougan E. K."/>
            <person name="Rhodes N."/>
            <person name="Thang M."/>
            <person name="Chan C."/>
        </authorList>
    </citation>
    <scope>NUCLEOTIDE SEQUENCE</scope>
</reference>